<dbReference type="AlphaFoldDB" id="F2GCN7"/>
<dbReference type="HOGENOM" id="CLU_1861007_0_0_6"/>
<feature type="transmembrane region" description="Helical" evidence="1">
    <location>
        <begin position="16"/>
        <end position="34"/>
    </location>
</feature>
<keyword evidence="1" id="KW-1133">Transmembrane helix</keyword>
<keyword evidence="3" id="KW-1185">Reference proteome</keyword>
<evidence type="ECO:0000313" key="2">
    <source>
        <dbReference type="EMBL" id="AEA98093.1"/>
    </source>
</evidence>
<dbReference type="EMBL" id="CP001103">
    <property type="protein sequence ID" value="AEA98093.1"/>
    <property type="molecule type" value="Genomic_DNA"/>
</dbReference>
<reference evidence="2 3" key="1">
    <citation type="journal article" date="2008" name="ISME J.">
        <title>Comparative genomics of two ecotypes of the marine planktonic copiotroph Alteromonas macleodii suggests alternative lifestyles associated with different kinds of particulate organic matter.</title>
        <authorList>
            <person name="Ivars-Martinez E."/>
            <person name="Martin-Cuadrado A.B."/>
            <person name="D'Auria G."/>
            <person name="Mira A."/>
            <person name="Ferriera S."/>
            <person name="Johnson J."/>
            <person name="Friedman R."/>
            <person name="Rodriguez-Valera F."/>
        </authorList>
    </citation>
    <scope>NUCLEOTIDE SEQUENCE [LARGE SCALE GENOMIC DNA]</scope>
    <source>
        <strain evidence="3">DSM 17117 / CIP 110805 / LMG 28347 / Deep ecotype</strain>
    </source>
</reference>
<name>F2GCN7_ALTMD</name>
<organism evidence="2 3">
    <name type="scientific">Alteromonas mediterranea (strain DSM 17117 / CIP 110805 / LMG 28347 / Deep ecotype)</name>
    <dbReference type="NCBI Taxonomy" id="1774373"/>
    <lineage>
        <taxon>Bacteria</taxon>
        <taxon>Pseudomonadati</taxon>
        <taxon>Pseudomonadota</taxon>
        <taxon>Gammaproteobacteria</taxon>
        <taxon>Alteromonadales</taxon>
        <taxon>Alteromonadaceae</taxon>
        <taxon>Alteromonas/Salinimonas group</taxon>
        <taxon>Alteromonas</taxon>
    </lineage>
</organism>
<accession>F2GCN7</accession>
<dbReference type="RefSeq" id="WP_012518419.1">
    <property type="nucleotide sequence ID" value="NC_011138.3"/>
</dbReference>
<dbReference type="KEGG" id="amc:MADE_1009775"/>
<proteinExistence type="predicted"/>
<feature type="transmembrane region" description="Helical" evidence="1">
    <location>
        <begin position="46"/>
        <end position="65"/>
    </location>
</feature>
<sequence>MEKLNKVIFSKESKTGVAIQIFGVVCFFAAIPLLHTSTKSNSPALYLFFAGFFSFSILLWVIGSYQRRKFSKLGKTPLTLNPSVCTIGEEFKGSIEITKPDFNSVKEISITLWQRRKIADDEYRNDIGLGVECDSEH</sequence>
<protein>
    <submittedName>
        <fullName evidence="2">Uncharacterized protein</fullName>
    </submittedName>
</protein>
<keyword evidence="1" id="KW-0812">Transmembrane</keyword>
<dbReference type="Proteomes" id="UP000001870">
    <property type="component" value="Chromosome"/>
</dbReference>
<reference evidence="2 3" key="2">
    <citation type="journal article" date="2015" name="Antonie Van Leeuwenhoek">
        <title>Ecophysiological diversity of a novel member of the genus Alteromonas, and description of Alteromonas mediterranea sp. nov.</title>
        <authorList>
            <person name="Ivanova E.P."/>
            <person name="Lopez-Perez M."/>
            <person name="Zabalos M."/>
            <person name="Nguyen S.H."/>
            <person name="Webb H.K."/>
            <person name="Ryan J."/>
            <person name="Lagutin K."/>
            <person name="Vyssotski M."/>
            <person name="Crawford R.J."/>
            <person name="Rodriguez-Valera F."/>
        </authorList>
    </citation>
    <scope>NUCLEOTIDE SEQUENCE [LARGE SCALE GENOMIC DNA]</scope>
    <source>
        <strain evidence="3">DSM 17117 / CIP 110805 / LMG 28347 / Deep ecotype</strain>
    </source>
</reference>
<gene>
    <name evidence="2" type="ordered locus">MADE_1009775</name>
</gene>
<evidence type="ECO:0000256" key="1">
    <source>
        <dbReference type="SAM" id="Phobius"/>
    </source>
</evidence>
<keyword evidence="1" id="KW-0472">Membrane</keyword>
<evidence type="ECO:0000313" key="3">
    <source>
        <dbReference type="Proteomes" id="UP000001870"/>
    </source>
</evidence>